<dbReference type="InterPro" id="IPR013083">
    <property type="entry name" value="Znf_RING/FYVE/PHD"/>
</dbReference>
<keyword evidence="1" id="KW-0862">Zinc</keyword>
<dbReference type="Proteomes" id="UP001396334">
    <property type="component" value="Unassembled WGS sequence"/>
</dbReference>
<evidence type="ECO:0000259" key="3">
    <source>
        <dbReference type="PROSITE" id="PS50089"/>
    </source>
</evidence>
<dbReference type="SMART" id="SM00184">
    <property type="entry name" value="RING"/>
    <property type="match status" value="1"/>
</dbReference>
<keyword evidence="5" id="KW-1185">Reference proteome</keyword>
<accession>A0ABR2RXN0</accession>
<keyword evidence="1" id="KW-0479">Metal-binding</keyword>
<evidence type="ECO:0000313" key="5">
    <source>
        <dbReference type="Proteomes" id="UP001396334"/>
    </source>
</evidence>
<evidence type="ECO:0000256" key="2">
    <source>
        <dbReference type="SAM" id="MobiDB-lite"/>
    </source>
</evidence>
<sequence length="534" mass="58988">MIAAWNSRVLRNPIVQVANWSRKFLQCTFVSHYYSSKDGNVICLLLQFESWQIANTGALCCVAAGPHGTKSPTSRRDCSMDANAPHWRTNSSFSPPPLRIWDCRLHSDGMSHGSHATGLHGSSLSSNSRGSRSRIGSEGYINHHHSVSDGALSYSGSPPYGAQVPRCTSPIKRFNPEELLVSNVGGPGAQTSCLPHSTERRCAIKATTRSPSFGSPSSLSESGHWDSSSKQSFSFPNCNYASRRSYMTKAVYPLVFRNPVSDSEGFGDDDLNSIGKLTPNGDRFSPFHWHESSSSVDHKFHKTLSKLQRSEASPDPSASSRREGFRWSSASSFDLGLDGEKFDIAELVDLENLRSPIGPVVDHKCGVCEKILWQKSPWSSHRIIRGADMPTAGILPCSHVFHAECLDQVTPKSQIHDPPCPLCLKTIGPLEESASVSEPLQVALRSLRRSRGAMISEDQEEDEFSNHINEKLRRNWSRPASQWNGSGSSIKNRLKKHFTFKGKASKEIFSTKVFQRIGSSSSSREAVRRQESIL</sequence>
<gene>
    <name evidence="4" type="ORF">V6N11_079948</name>
</gene>
<reference evidence="4 5" key="1">
    <citation type="journal article" date="2024" name="G3 (Bethesda)">
        <title>Genome assembly of Hibiscus sabdariffa L. provides insights into metabolisms of medicinal natural products.</title>
        <authorList>
            <person name="Kim T."/>
        </authorList>
    </citation>
    <scope>NUCLEOTIDE SEQUENCE [LARGE SCALE GENOMIC DNA]</scope>
    <source>
        <strain evidence="4">TK-2024</strain>
        <tissue evidence="4">Old leaves</tissue>
    </source>
</reference>
<dbReference type="PANTHER" id="PTHR31150:SF2">
    <property type="entry name" value="RING_U-BOX SUPERFAMILY PROTEIN"/>
    <property type="match status" value="1"/>
</dbReference>
<dbReference type="EMBL" id="JBBPBN010000020">
    <property type="protein sequence ID" value="KAK9017469.1"/>
    <property type="molecule type" value="Genomic_DNA"/>
</dbReference>
<dbReference type="InterPro" id="IPR001841">
    <property type="entry name" value="Znf_RING"/>
</dbReference>
<dbReference type="Gene3D" id="3.30.40.10">
    <property type="entry name" value="Zinc/RING finger domain, C3HC4 (zinc finger)"/>
    <property type="match status" value="1"/>
</dbReference>
<proteinExistence type="predicted"/>
<feature type="region of interest" description="Disordered" evidence="2">
    <location>
        <begin position="208"/>
        <end position="230"/>
    </location>
</feature>
<feature type="compositionally biased region" description="Low complexity" evidence="2">
    <location>
        <begin position="210"/>
        <end position="222"/>
    </location>
</feature>
<evidence type="ECO:0000313" key="4">
    <source>
        <dbReference type="EMBL" id="KAK9017469.1"/>
    </source>
</evidence>
<feature type="compositionally biased region" description="Low complexity" evidence="2">
    <location>
        <begin position="121"/>
        <end position="137"/>
    </location>
</feature>
<protein>
    <recommendedName>
        <fullName evidence="3">RING-type domain-containing protein</fullName>
    </recommendedName>
</protein>
<dbReference type="PROSITE" id="PS50089">
    <property type="entry name" value="ZF_RING_2"/>
    <property type="match status" value="1"/>
</dbReference>
<comment type="caution">
    <text evidence="4">The sequence shown here is derived from an EMBL/GenBank/DDBJ whole genome shotgun (WGS) entry which is preliminary data.</text>
</comment>
<feature type="region of interest" description="Disordered" evidence="2">
    <location>
        <begin position="112"/>
        <end position="138"/>
    </location>
</feature>
<feature type="domain" description="RING-type" evidence="3">
    <location>
        <begin position="365"/>
        <end position="423"/>
    </location>
</feature>
<keyword evidence="1" id="KW-0863">Zinc-finger</keyword>
<dbReference type="SUPFAM" id="SSF57850">
    <property type="entry name" value="RING/U-box"/>
    <property type="match status" value="1"/>
</dbReference>
<evidence type="ECO:0000256" key="1">
    <source>
        <dbReference type="PROSITE-ProRule" id="PRU00175"/>
    </source>
</evidence>
<name>A0ABR2RXN0_9ROSI</name>
<organism evidence="4 5">
    <name type="scientific">Hibiscus sabdariffa</name>
    <name type="common">roselle</name>
    <dbReference type="NCBI Taxonomy" id="183260"/>
    <lineage>
        <taxon>Eukaryota</taxon>
        <taxon>Viridiplantae</taxon>
        <taxon>Streptophyta</taxon>
        <taxon>Embryophyta</taxon>
        <taxon>Tracheophyta</taxon>
        <taxon>Spermatophyta</taxon>
        <taxon>Magnoliopsida</taxon>
        <taxon>eudicotyledons</taxon>
        <taxon>Gunneridae</taxon>
        <taxon>Pentapetalae</taxon>
        <taxon>rosids</taxon>
        <taxon>malvids</taxon>
        <taxon>Malvales</taxon>
        <taxon>Malvaceae</taxon>
        <taxon>Malvoideae</taxon>
        <taxon>Hibiscus</taxon>
    </lineage>
</organism>
<dbReference type="PANTHER" id="PTHR31150">
    <property type="entry name" value="EXPRESSED PROTEIN"/>
    <property type="match status" value="1"/>
</dbReference>